<dbReference type="OrthoDB" id="359154at2759"/>
<dbReference type="FunCoup" id="A0A1W5BIZ6">
    <property type="interactions" value="186"/>
</dbReference>
<dbReference type="SMART" id="SM00739">
    <property type="entry name" value="KOW"/>
    <property type="match status" value="1"/>
</dbReference>
<evidence type="ECO:0000259" key="6">
    <source>
        <dbReference type="SMART" id="SM00739"/>
    </source>
</evidence>
<dbReference type="GO" id="GO:0005840">
    <property type="term" value="C:ribosome"/>
    <property type="evidence" value="ECO:0007669"/>
    <property type="project" value="UniProtKB-KW"/>
</dbReference>
<dbReference type="InterPro" id="IPR005824">
    <property type="entry name" value="KOW"/>
</dbReference>
<dbReference type="eggNOG" id="KOG1708">
    <property type="taxonomic scope" value="Eukaryota"/>
</dbReference>
<dbReference type="NCBIfam" id="TIGR01079">
    <property type="entry name" value="rplX_bact"/>
    <property type="match status" value="1"/>
</dbReference>
<organism evidence="7 8">
    <name type="scientific">Ciona intestinalis</name>
    <name type="common">Transparent sea squirt</name>
    <name type="synonym">Ascidia intestinalis</name>
    <dbReference type="NCBI Taxonomy" id="7719"/>
    <lineage>
        <taxon>Eukaryota</taxon>
        <taxon>Metazoa</taxon>
        <taxon>Chordata</taxon>
        <taxon>Tunicata</taxon>
        <taxon>Ascidiacea</taxon>
        <taxon>Phlebobranchia</taxon>
        <taxon>Cionidae</taxon>
        <taxon>Ciona</taxon>
    </lineage>
</organism>
<dbReference type="InterPro" id="IPR003256">
    <property type="entry name" value="Ribosomal_uL24"/>
</dbReference>
<dbReference type="SUPFAM" id="SSF50104">
    <property type="entry name" value="Translation proteins SH3-like domain"/>
    <property type="match status" value="1"/>
</dbReference>
<comment type="similarity">
    <text evidence="1">Belongs to the universal ribosomal protein uL24 family.</text>
</comment>
<evidence type="ECO:0000256" key="3">
    <source>
        <dbReference type="ARBA" id="ARBA00023274"/>
    </source>
</evidence>
<evidence type="ECO:0000256" key="2">
    <source>
        <dbReference type="ARBA" id="ARBA00022980"/>
    </source>
</evidence>
<dbReference type="GO" id="GO:0005739">
    <property type="term" value="C:mitochondrion"/>
    <property type="evidence" value="ECO:0000318"/>
    <property type="project" value="GO_Central"/>
</dbReference>
<keyword evidence="8" id="KW-1185">Reference proteome</keyword>
<dbReference type="InterPro" id="IPR057264">
    <property type="entry name" value="Ribosomal_uL24_C"/>
</dbReference>
<dbReference type="AlphaFoldDB" id="A0A1W5BIZ6"/>
<accession>F6ZGB7</accession>
<dbReference type="InterPro" id="IPR005825">
    <property type="entry name" value="Ribosomal_uL24_CS"/>
</dbReference>
<reference evidence="7" key="3">
    <citation type="submission" date="2025-09" db="UniProtKB">
        <authorList>
            <consortium name="Ensembl"/>
        </authorList>
    </citation>
    <scope>IDENTIFICATION</scope>
</reference>
<gene>
    <name evidence="7" type="primary">LOC100179663</name>
</gene>
<dbReference type="STRING" id="7719.ENSCINP00000000567"/>
<sequence length="244" mass="29057">MRLSARLFILRGRSRLPSDPNESERLVKYGERKWRDFQSPVVDPPYWYKWSKDSPYHPVEQQKILKGEYLQWYRYNFHKQKVIPPDAWLFRVGDKVEILTGKDKGKQGDVIQVVQQGNIVVVGGLNCERIKGRDGMLVRQEKPLEHHEVTLLDPKDEKPVDVEFRVNENGQRVRVSTRSGYIIHWPPEILWDGTPKTEYECQDKDTTYENACEKTYKPTLDNWQDELKKIYKISDSPRRETFWY</sequence>
<dbReference type="CDD" id="cd06089">
    <property type="entry name" value="KOW_RPL26"/>
    <property type="match status" value="1"/>
</dbReference>
<dbReference type="GO" id="GO:0003723">
    <property type="term" value="F:RNA binding"/>
    <property type="evidence" value="ECO:0007669"/>
    <property type="project" value="InterPro"/>
</dbReference>
<dbReference type="InterPro" id="IPR041988">
    <property type="entry name" value="Ribosomal_uL24_KOW"/>
</dbReference>
<evidence type="ECO:0000256" key="5">
    <source>
        <dbReference type="ARBA" id="ARBA00035357"/>
    </source>
</evidence>
<dbReference type="GO" id="GO:1990904">
    <property type="term" value="C:ribonucleoprotein complex"/>
    <property type="evidence" value="ECO:0007669"/>
    <property type="project" value="UniProtKB-KW"/>
</dbReference>
<dbReference type="RefSeq" id="XP_002121675.1">
    <property type="nucleotide sequence ID" value="XM_002121639.5"/>
</dbReference>
<dbReference type="GeneID" id="100179663"/>
<dbReference type="GeneTree" id="ENSGT00390000014542"/>
<keyword evidence="2" id="KW-0689">Ribosomal protein</keyword>
<dbReference type="InterPro" id="IPR008991">
    <property type="entry name" value="Translation_prot_SH3-like_sf"/>
</dbReference>
<dbReference type="Proteomes" id="UP000008144">
    <property type="component" value="Unassembled WGS sequence"/>
</dbReference>
<dbReference type="OMA" id="PPYWYKW"/>
<dbReference type="Gene3D" id="2.30.30.30">
    <property type="match status" value="1"/>
</dbReference>
<dbReference type="GO" id="GO:0006412">
    <property type="term" value="P:translation"/>
    <property type="evidence" value="ECO:0000318"/>
    <property type="project" value="GO_Central"/>
</dbReference>
<accession>A0A1W5BIZ6</accession>
<protein>
    <recommendedName>
        <fullName evidence="4">Large ribosomal subunit protein uL24m</fullName>
    </recommendedName>
    <alternativeName>
        <fullName evidence="5">39S ribosomal protein L24, mitochondrial</fullName>
    </alternativeName>
</protein>
<feature type="domain" description="KOW" evidence="6">
    <location>
        <begin position="89"/>
        <end position="116"/>
    </location>
</feature>
<dbReference type="Pfam" id="PF17136">
    <property type="entry name" value="ribosomal_L24"/>
    <property type="match status" value="1"/>
</dbReference>
<evidence type="ECO:0000256" key="4">
    <source>
        <dbReference type="ARBA" id="ARBA00035283"/>
    </source>
</evidence>
<dbReference type="KEGG" id="cin:100179663"/>
<dbReference type="Ensembl" id="ENSCINT00000000567.3">
    <property type="protein sequence ID" value="ENSCINP00000000567.3"/>
    <property type="gene ID" value="ENSCING00000000305.3"/>
</dbReference>
<evidence type="ECO:0000256" key="1">
    <source>
        <dbReference type="ARBA" id="ARBA00010618"/>
    </source>
</evidence>
<name>A0A1W5BIZ6_CIOIN</name>
<dbReference type="PROSITE" id="PS01108">
    <property type="entry name" value="RIBOSOMAL_L24"/>
    <property type="match status" value="1"/>
</dbReference>
<dbReference type="PANTHER" id="PTHR12903">
    <property type="entry name" value="MITOCHONDRIAL RIBOSOMAL PROTEIN L24"/>
    <property type="match status" value="1"/>
</dbReference>
<dbReference type="InterPro" id="IPR014722">
    <property type="entry name" value="Rib_uL2_dom2"/>
</dbReference>
<proteinExistence type="inferred from homology"/>
<dbReference type="InParanoid" id="A0A1W5BIZ6"/>
<reference evidence="7" key="2">
    <citation type="submission" date="2025-08" db="UniProtKB">
        <authorList>
            <consortium name="Ensembl"/>
        </authorList>
    </citation>
    <scope>IDENTIFICATION</scope>
</reference>
<evidence type="ECO:0000313" key="8">
    <source>
        <dbReference type="Proteomes" id="UP000008144"/>
    </source>
</evidence>
<evidence type="ECO:0000313" key="7">
    <source>
        <dbReference type="Ensembl" id="ENSCINP00000000567.3"/>
    </source>
</evidence>
<dbReference type="GO" id="GO:0003735">
    <property type="term" value="F:structural constituent of ribosome"/>
    <property type="evidence" value="ECO:0007669"/>
    <property type="project" value="InterPro"/>
</dbReference>
<keyword evidence="3" id="KW-0687">Ribonucleoprotein</keyword>
<reference evidence="8" key="1">
    <citation type="journal article" date="2002" name="Science">
        <title>The draft genome of Ciona intestinalis: insights into chordate and vertebrate origins.</title>
        <authorList>
            <person name="Dehal P."/>
            <person name="Satou Y."/>
            <person name="Campbell R.K."/>
            <person name="Chapman J."/>
            <person name="Degnan B."/>
            <person name="De Tomaso A."/>
            <person name="Davidson B."/>
            <person name="Di Gregorio A."/>
            <person name="Gelpke M."/>
            <person name="Goodstein D.M."/>
            <person name="Harafuji N."/>
            <person name="Hastings K.E."/>
            <person name="Ho I."/>
            <person name="Hotta K."/>
            <person name="Huang W."/>
            <person name="Kawashima T."/>
            <person name="Lemaire P."/>
            <person name="Martinez D."/>
            <person name="Meinertzhagen I.A."/>
            <person name="Necula S."/>
            <person name="Nonaka M."/>
            <person name="Putnam N."/>
            <person name="Rash S."/>
            <person name="Saiga H."/>
            <person name="Satake M."/>
            <person name="Terry A."/>
            <person name="Yamada L."/>
            <person name="Wang H.G."/>
            <person name="Awazu S."/>
            <person name="Azumi K."/>
            <person name="Boore J."/>
            <person name="Branno M."/>
            <person name="Chin-Bow S."/>
            <person name="DeSantis R."/>
            <person name="Doyle S."/>
            <person name="Francino P."/>
            <person name="Keys D.N."/>
            <person name="Haga S."/>
            <person name="Hayashi H."/>
            <person name="Hino K."/>
            <person name="Imai K.S."/>
            <person name="Inaba K."/>
            <person name="Kano S."/>
            <person name="Kobayashi K."/>
            <person name="Kobayashi M."/>
            <person name="Lee B.I."/>
            <person name="Makabe K.W."/>
            <person name="Manohar C."/>
            <person name="Matassi G."/>
            <person name="Medina M."/>
            <person name="Mochizuki Y."/>
            <person name="Mount S."/>
            <person name="Morishita T."/>
            <person name="Miura S."/>
            <person name="Nakayama A."/>
            <person name="Nishizaka S."/>
            <person name="Nomoto H."/>
            <person name="Ohta F."/>
            <person name="Oishi K."/>
            <person name="Rigoutsos I."/>
            <person name="Sano M."/>
            <person name="Sasaki A."/>
            <person name="Sasakura Y."/>
            <person name="Shoguchi E."/>
            <person name="Shin-i T."/>
            <person name="Spagnuolo A."/>
            <person name="Stainier D."/>
            <person name="Suzuki M.M."/>
            <person name="Tassy O."/>
            <person name="Takatori N."/>
            <person name="Tokuoka M."/>
            <person name="Yagi K."/>
            <person name="Yoshizaki F."/>
            <person name="Wada S."/>
            <person name="Zhang C."/>
            <person name="Hyatt P.D."/>
            <person name="Larimer F."/>
            <person name="Detter C."/>
            <person name="Doggett N."/>
            <person name="Glavina T."/>
            <person name="Hawkins T."/>
            <person name="Richardson P."/>
            <person name="Lucas S."/>
            <person name="Kohara Y."/>
            <person name="Levine M."/>
            <person name="Satoh N."/>
            <person name="Rokhsar D.S."/>
        </authorList>
    </citation>
    <scope>NUCLEOTIDE SEQUENCE [LARGE SCALE GENOMIC DNA]</scope>
</reference>